<accession>A0A2A6CGF7</accession>
<evidence type="ECO:0000313" key="2">
    <source>
        <dbReference type="Proteomes" id="UP000005239"/>
    </source>
</evidence>
<gene>
    <name evidence="1" type="primary">WBGene00277549</name>
</gene>
<reference evidence="2" key="1">
    <citation type="journal article" date="2008" name="Nat. Genet.">
        <title>The Pristionchus pacificus genome provides a unique perspective on nematode lifestyle and parasitism.</title>
        <authorList>
            <person name="Dieterich C."/>
            <person name="Clifton S.W."/>
            <person name="Schuster L.N."/>
            <person name="Chinwalla A."/>
            <person name="Delehaunty K."/>
            <person name="Dinkelacker I."/>
            <person name="Fulton L."/>
            <person name="Fulton R."/>
            <person name="Godfrey J."/>
            <person name="Minx P."/>
            <person name="Mitreva M."/>
            <person name="Roeseler W."/>
            <person name="Tian H."/>
            <person name="Witte H."/>
            <person name="Yang S.P."/>
            <person name="Wilson R.K."/>
            <person name="Sommer R.J."/>
        </authorList>
    </citation>
    <scope>NUCLEOTIDE SEQUENCE [LARGE SCALE GENOMIC DNA]</scope>
    <source>
        <strain evidence="2">PS312</strain>
    </source>
</reference>
<dbReference type="OrthoDB" id="5842672at2759"/>
<sequence>MEAVLDSSGAPITSRTGIEERVKEFYTDIFLSETPVPRCPTPPSDDTLPILPSELMRNEWCAGPGISLGGDPLEETDAYVYHSRELRSDSTMHTELMRKRAWAAYGSIREVTRQLQDPKLRSSLFDSHVLPALCYAAETWPLTKSVLSYIQTTHRALDRSLIGTNLYTMRQKNMTSTDVRRISLFTDPIDFI</sequence>
<protein>
    <submittedName>
        <fullName evidence="1">Uncharacterized protein</fullName>
    </submittedName>
</protein>
<dbReference type="AlphaFoldDB" id="A0A2A6CGF7"/>
<dbReference type="Proteomes" id="UP000005239">
    <property type="component" value="Unassembled WGS sequence"/>
</dbReference>
<name>A0A2A6CGF7_PRIPA</name>
<evidence type="ECO:0000313" key="1">
    <source>
        <dbReference type="EnsemblMetazoa" id="PPA39180.1"/>
    </source>
</evidence>
<accession>A0A8R1YTX1</accession>
<keyword evidence="2" id="KW-1185">Reference proteome</keyword>
<organism evidence="1 2">
    <name type="scientific">Pristionchus pacificus</name>
    <name type="common">Parasitic nematode worm</name>
    <dbReference type="NCBI Taxonomy" id="54126"/>
    <lineage>
        <taxon>Eukaryota</taxon>
        <taxon>Metazoa</taxon>
        <taxon>Ecdysozoa</taxon>
        <taxon>Nematoda</taxon>
        <taxon>Chromadorea</taxon>
        <taxon>Rhabditida</taxon>
        <taxon>Rhabditina</taxon>
        <taxon>Diplogasteromorpha</taxon>
        <taxon>Diplogasteroidea</taxon>
        <taxon>Neodiplogasteridae</taxon>
        <taxon>Pristionchus</taxon>
    </lineage>
</organism>
<dbReference type="EnsemblMetazoa" id="PPA39180.1">
    <property type="protein sequence ID" value="PPA39180.1"/>
    <property type="gene ID" value="WBGene00277549"/>
</dbReference>
<proteinExistence type="predicted"/>
<reference evidence="1" key="2">
    <citation type="submission" date="2022-06" db="UniProtKB">
        <authorList>
            <consortium name="EnsemblMetazoa"/>
        </authorList>
    </citation>
    <scope>IDENTIFICATION</scope>
    <source>
        <strain evidence="1">PS312</strain>
    </source>
</reference>